<gene>
    <name evidence="10" type="ORF">RMSM_01561</name>
</gene>
<dbReference type="PROSITE" id="PS00760">
    <property type="entry name" value="SPASE_I_2"/>
    <property type="match status" value="1"/>
</dbReference>
<dbReference type="GO" id="GO:0006465">
    <property type="term" value="P:signal peptide processing"/>
    <property type="evidence" value="ECO:0007669"/>
    <property type="project" value="InterPro"/>
</dbReference>
<dbReference type="EC" id="3.4.21.89" evidence="3"/>
<keyword evidence="8" id="KW-1133">Transmembrane helix</keyword>
<dbReference type="InterPro" id="IPR000223">
    <property type="entry name" value="Pept_S26A_signal_pept_1"/>
</dbReference>
<dbReference type="InterPro" id="IPR036286">
    <property type="entry name" value="LexA/Signal_pep-like_sf"/>
</dbReference>
<dbReference type="EMBL" id="ANOG01000237">
    <property type="protein sequence ID" value="EMI21508.1"/>
    <property type="molecule type" value="Genomic_DNA"/>
</dbReference>
<dbReference type="Proteomes" id="UP000011991">
    <property type="component" value="Unassembled WGS sequence"/>
</dbReference>
<evidence type="ECO:0000256" key="7">
    <source>
        <dbReference type="PIRSR" id="PIRSR600223-1"/>
    </source>
</evidence>
<dbReference type="SUPFAM" id="SSF51306">
    <property type="entry name" value="LexA/Signal peptidase"/>
    <property type="match status" value="1"/>
</dbReference>
<name>M5RQ90_9BACT</name>
<sequence>MPQILDCTINTLIPRSNRLASRIRSRIGMRLGIFVLGAAVAIAIWSGLANRPQQQIFRVSGFSMAPTLHGDYQILSCPECRMRTKVAAEAATQLTTFAGNVQCWHCGAKFQCDGSVIDPRVFAGDLVELTPIESSAGEFTTRQSNARESTATGLAATEHAAGERLRVGDIVALQIDGRMRVKRILGLPGDTISLQERRLLVNGRRLEIILAEAGETRDAAFIDVDIDPQRSVSRWSYGTEETDSAWLVYHHQSVYEHSRPSEIYDDYPCNVGVVRRLNPIDQLAVTFSLPVAAAVDVAFYCDEATRIVTRYCDANESLTITVGQAKLAESISLTRKTPIAIRVGSNPTQRDPIPNRQGQRVRLNDLCVRRSIEYRLRRRDSDANYPLTLKHDECFIVGDNVPTSVDSRELGPLPLDNIVGIACRVTPP</sequence>
<dbReference type="PANTHER" id="PTHR43390">
    <property type="entry name" value="SIGNAL PEPTIDASE I"/>
    <property type="match status" value="1"/>
</dbReference>
<organism evidence="10 11">
    <name type="scientific">Rhodopirellula maiorica SM1</name>
    <dbReference type="NCBI Taxonomy" id="1265738"/>
    <lineage>
        <taxon>Bacteria</taxon>
        <taxon>Pseudomonadati</taxon>
        <taxon>Planctomycetota</taxon>
        <taxon>Planctomycetia</taxon>
        <taxon>Pirellulales</taxon>
        <taxon>Pirellulaceae</taxon>
        <taxon>Novipirellula</taxon>
    </lineage>
</organism>
<dbReference type="PANTHER" id="PTHR43390:SF1">
    <property type="entry name" value="CHLOROPLAST PROCESSING PEPTIDASE"/>
    <property type="match status" value="1"/>
</dbReference>
<evidence type="ECO:0000313" key="11">
    <source>
        <dbReference type="Proteomes" id="UP000011991"/>
    </source>
</evidence>
<dbReference type="AlphaFoldDB" id="M5RQ90"/>
<dbReference type="GO" id="GO:0016020">
    <property type="term" value="C:membrane"/>
    <property type="evidence" value="ECO:0007669"/>
    <property type="project" value="InterPro"/>
</dbReference>
<comment type="caution">
    <text evidence="10">The sequence shown here is derived from an EMBL/GenBank/DDBJ whole genome shotgun (WGS) entry which is preliminary data.</text>
</comment>
<keyword evidence="8" id="KW-0472">Membrane</keyword>
<dbReference type="Pfam" id="PF10502">
    <property type="entry name" value="Peptidase_S26"/>
    <property type="match status" value="2"/>
</dbReference>
<dbReference type="InterPro" id="IPR019757">
    <property type="entry name" value="Pept_S26A_signal_pept_1_Lys-AS"/>
</dbReference>
<dbReference type="GO" id="GO:0004252">
    <property type="term" value="F:serine-type endopeptidase activity"/>
    <property type="evidence" value="ECO:0007669"/>
    <property type="project" value="InterPro"/>
</dbReference>
<feature type="domain" description="Peptidase S26" evidence="9">
    <location>
        <begin position="143"/>
        <end position="212"/>
    </location>
</feature>
<evidence type="ECO:0000313" key="10">
    <source>
        <dbReference type="EMBL" id="EMI21508.1"/>
    </source>
</evidence>
<evidence type="ECO:0000259" key="9">
    <source>
        <dbReference type="Pfam" id="PF10502"/>
    </source>
</evidence>
<comment type="catalytic activity">
    <reaction evidence="1">
        <text>Cleavage of hydrophobic, N-terminal signal or leader sequences from secreted and periplasmic proteins.</text>
        <dbReference type="EC" id="3.4.21.89"/>
    </reaction>
</comment>
<evidence type="ECO:0000256" key="1">
    <source>
        <dbReference type="ARBA" id="ARBA00000677"/>
    </source>
</evidence>
<feature type="active site" evidence="7">
    <location>
        <position position="182"/>
    </location>
</feature>
<protein>
    <recommendedName>
        <fullName evidence="4">Signal peptidase I</fullName>
        <ecNumber evidence="3">3.4.21.89</ecNumber>
    </recommendedName>
    <alternativeName>
        <fullName evidence="6">Leader peptidase I</fullName>
    </alternativeName>
</protein>
<evidence type="ECO:0000256" key="4">
    <source>
        <dbReference type="ARBA" id="ARBA00019232"/>
    </source>
</evidence>
<feature type="domain" description="Peptidase S26" evidence="9">
    <location>
        <begin position="388"/>
        <end position="422"/>
    </location>
</feature>
<keyword evidence="11" id="KW-1185">Reference proteome</keyword>
<dbReference type="PATRIC" id="fig|1265738.3.peg.1550"/>
<dbReference type="InterPro" id="IPR019533">
    <property type="entry name" value="Peptidase_S26"/>
</dbReference>
<dbReference type="Gene3D" id="2.10.109.10">
    <property type="entry name" value="Umud Fragment, subunit A"/>
    <property type="match status" value="2"/>
</dbReference>
<reference evidence="10 11" key="1">
    <citation type="journal article" date="2013" name="Mar. Genomics">
        <title>Expression of sulfatases in Rhodopirellula baltica and the diversity of sulfatases in the genus Rhodopirellula.</title>
        <authorList>
            <person name="Wegner C.E."/>
            <person name="Richter-Heitmann T."/>
            <person name="Klindworth A."/>
            <person name="Klockow C."/>
            <person name="Richter M."/>
            <person name="Achstetter T."/>
            <person name="Glockner F.O."/>
            <person name="Harder J."/>
        </authorList>
    </citation>
    <scope>NUCLEOTIDE SEQUENCE [LARGE SCALE GENOMIC DNA]</scope>
    <source>
        <strain evidence="10 11">SM1</strain>
    </source>
</reference>
<evidence type="ECO:0000256" key="5">
    <source>
        <dbReference type="ARBA" id="ARBA00022801"/>
    </source>
</evidence>
<comment type="similarity">
    <text evidence="2">Belongs to the peptidase S26 family.</text>
</comment>
<keyword evidence="5" id="KW-0378">Hydrolase</keyword>
<feature type="transmembrane region" description="Helical" evidence="8">
    <location>
        <begin position="27"/>
        <end position="48"/>
    </location>
</feature>
<accession>M5RQ90</accession>
<dbReference type="CDD" id="cd06530">
    <property type="entry name" value="S26_SPase_I"/>
    <property type="match status" value="1"/>
</dbReference>
<proteinExistence type="inferred from homology"/>
<evidence type="ECO:0000256" key="8">
    <source>
        <dbReference type="SAM" id="Phobius"/>
    </source>
</evidence>
<evidence type="ECO:0000256" key="2">
    <source>
        <dbReference type="ARBA" id="ARBA00009370"/>
    </source>
</evidence>
<feature type="active site" evidence="7">
    <location>
        <position position="63"/>
    </location>
</feature>
<evidence type="ECO:0000256" key="3">
    <source>
        <dbReference type="ARBA" id="ARBA00013208"/>
    </source>
</evidence>
<dbReference type="GO" id="GO:0009003">
    <property type="term" value="F:signal peptidase activity"/>
    <property type="evidence" value="ECO:0007669"/>
    <property type="project" value="UniProtKB-EC"/>
</dbReference>
<keyword evidence="8" id="KW-0812">Transmembrane</keyword>
<evidence type="ECO:0000256" key="6">
    <source>
        <dbReference type="ARBA" id="ARBA00029906"/>
    </source>
</evidence>